<name>A0A4C1WT17_EUMVA</name>
<organism evidence="1 2">
    <name type="scientific">Eumeta variegata</name>
    <name type="common">Bagworm moth</name>
    <name type="synonym">Eumeta japonica</name>
    <dbReference type="NCBI Taxonomy" id="151549"/>
    <lineage>
        <taxon>Eukaryota</taxon>
        <taxon>Metazoa</taxon>
        <taxon>Ecdysozoa</taxon>
        <taxon>Arthropoda</taxon>
        <taxon>Hexapoda</taxon>
        <taxon>Insecta</taxon>
        <taxon>Pterygota</taxon>
        <taxon>Neoptera</taxon>
        <taxon>Endopterygota</taxon>
        <taxon>Lepidoptera</taxon>
        <taxon>Glossata</taxon>
        <taxon>Ditrysia</taxon>
        <taxon>Tineoidea</taxon>
        <taxon>Psychidae</taxon>
        <taxon>Oiketicinae</taxon>
        <taxon>Eumeta</taxon>
    </lineage>
</organism>
<dbReference type="AlphaFoldDB" id="A0A4C1WT17"/>
<accession>A0A4C1WT17</accession>
<keyword evidence="2" id="KW-1185">Reference proteome</keyword>
<proteinExistence type="predicted"/>
<dbReference type="EMBL" id="BGZK01000619">
    <property type="protein sequence ID" value="GBP53254.1"/>
    <property type="molecule type" value="Genomic_DNA"/>
</dbReference>
<sequence length="179" mass="20662">MKPYHPLRRAASLNAIGLIRPVLKSERRDALDECRPFVSVGARRRQGRAHGPSEDSAYLRLRISWDLCKPDRIYDVALVRISSAKCRPVEANSGSGRVQPVVSDSSLEPMHRLNYTRVRWVSFRYPIENLIRERSVIKREMQIKTDDFSIRGLREEFLPHRICFGFLTSQITTDLAKPT</sequence>
<evidence type="ECO:0000313" key="2">
    <source>
        <dbReference type="Proteomes" id="UP000299102"/>
    </source>
</evidence>
<dbReference type="Proteomes" id="UP000299102">
    <property type="component" value="Unassembled WGS sequence"/>
</dbReference>
<reference evidence="1 2" key="1">
    <citation type="journal article" date="2019" name="Commun. Biol.">
        <title>The bagworm genome reveals a unique fibroin gene that provides high tensile strength.</title>
        <authorList>
            <person name="Kono N."/>
            <person name="Nakamura H."/>
            <person name="Ohtoshi R."/>
            <person name="Tomita M."/>
            <person name="Numata K."/>
            <person name="Arakawa K."/>
        </authorList>
    </citation>
    <scope>NUCLEOTIDE SEQUENCE [LARGE SCALE GENOMIC DNA]</scope>
</reference>
<evidence type="ECO:0000313" key="1">
    <source>
        <dbReference type="EMBL" id="GBP53254.1"/>
    </source>
</evidence>
<protein>
    <submittedName>
        <fullName evidence="1">Uncharacterized protein</fullName>
    </submittedName>
</protein>
<gene>
    <name evidence="1" type="ORF">EVAR_88138_1</name>
</gene>
<comment type="caution">
    <text evidence="1">The sequence shown here is derived from an EMBL/GenBank/DDBJ whole genome shotgun (WGS) entry which is preliminary data.</text>
</comment>